<evidence type="ECO:0000313" key="2">
    <source>
        <dbReference type="Proteomes" id="UP000499080"/>
    </source>
</evidence>
<comment type="caution">
    <text evidence="1">The sequence shown here is derived from an EMBL/GenBank/DDBJ whole genome shotgun (WGS) entry which is preliminary data.</text>
</comment>
<dbReference type="EMBL" id="BGPR01002856">
    <property type="protein sequence ID" value="GBM80047.1"/>
    <property type="molecule type" value="Genomic_DNA"/>
</dbReference>
<reference evidence="1 2" key="1">
    <citation type="journal article" date="2019" name="Sci. Rep.">
        <title>Orb-weaving spider Araneus ventricosus genome elucidates the spidroin gene catalogue.</title>
        <authorList>
            <person name="Kono N."/>
            <person name="Nakamura H."/>
            <person name="Ohtoshi R."/>
            <person name="Moran D.A.P."/>
            <person name="Shinohara A."/>
            <person name="Yoshida Y."/>
            <person name="Fujiwara M."/>
            <person name="Mori M."/>
            <person name="Tomita M."/>
            <person name="Arakawa K."/>
        </authorList>
    </citation>
    <scope>NUCLEOTIDE SEQUENCE [LARGE SCALE GENOMIC DNA]</scope>
</reference>
<accession>A0A4Y2IQL8</accession>
<name>A0A4Y2IQL8_ARAVE</name>
<keyword evidence="2" id="KW-1185">Reference proteome</keyword>
<proteinExistence type="predicted"/>
<sequence>MRSPRIKDEICTKRYLRHFLKETQTGQDGYPLYRRRSSKYGAFIANISFRESEVSIDNTCIVAFCLFLLKKFQCAYHSRVLQFCEVYEVDLQICHKGTEMAVCELPIRENDLNEIRQHQMGRYIDSKEAVWRILNFPIHERYTNGFI</sequence>
<protein>
    <submittedName>
        <fullName evidence="1">Uncharacterized protein</fullName>
    </submittedName>
</protein>
<organism evidence="1 2">
    <name type="scientific">Araneus ventricosus</name>
    <name type="common">Orbweaver spider</name>
    <name type="synonym">Epeira ventricosa</name>
    <dbReference type="NCBI Taxonomy" id="182803"/>
    <lineage>
        <taxon>Eukaryota</taxon>
        <taxon>Metazoa</taxon>
        <taxon>Ecdysozoa</taxon>
        <taxon>Arthropoda</taxon>
        <taxon>Chelicerata</taxon>
        <taxon>Arachnida</taxon>
        <taxon>Araneae</taxon>
        <taxon>Araneomorphae</taxon>
        <taxon>Entelegynae</taxon>
        <taxon>Araneoidea</taxon>
        <taxon>Araneidae</taxon>
        <taxon>Araneus</taxon>
    </lineage>
</organism>
<evidence type="ECO:0000313" key="1">
    <source>
        <dbReference type="EMBL" id="GBM80047.1"/>
    </source>
</evidence>
<dbReference type="AlphaFoldDB" id="A0A4Y2IQL8"/>
<gene>
    <name evidence="1" type="ORF">AVEN_202554_1</name>
</gene>
<dbReference type="Proteomes" id="UP000499080">
    <property type="component" value="Unassembled WGS sequence"/>
</dbReference>